<reference evidence="2" key="2">
    <citation type="submission" date="2025-08" db="UniProtKB">
        <authorList>
            <consortium name="RefSeq"/>
        </authorList>
    </citation>
    <scope>IDENTIFICATION</scope>
</reference>
<protein>
    <recommendedName>
        <fullName evidence="3">Secreted protein</fullName>
    </recommendedName>
</protein>
<reference evidence="2" key="1">
    <citation type="submission" date="2025-02" db="EMBL/GenBank/DDBJ databases">
        <authorList>
            <consortium name="NCBI Genome Project"/>
        </authorList>
    </citation>
    <scope>NUCLEOTIDE SEQUENCE</scope>
</reference>
<feature type="transmembrane region" description="Helical" evidence="1">
    <location>
        <begin position="33"/>
        <end position="52"/>
    </location>
</feature>
<feature type="transmembrane region" description="Helical" evidence="1">
    <location>
        <begin position="6"/>
        <end position="26"/>
    </location>
</feature>
<name>A0AAJ8DYG5_ASPNG</name>
<accession>A0AAJ8DYG5</accession>
<evidence type="ECO:0000256" key="1">
    <source>
        <dbReference type="SAM" id="Phobius"/>
    </source>
</evidence>
<dbReference type="VEuPathDB" id="FungiDB:An03g06070"/>
<keyword evidence="1" id="KW-0812">Transmembrane</keyword>
<keyword evidence="1" id="KW-0472">Membrane</keyword>
<proteinExistence type="predicted"/>
<dbReference type="KEGG" id="ang:An03g06070"/>
<keyword evidence="1" id="KW-1133">Transmembrane helix</keyword>
<organism evidence="2">
    <name type="scientific">Aspergillus niger</name>
    <dbReference type="NCBI Taxonomy" id="5061"/>
    <lineage>
        <taxon>Eukaryota</taxon>
        <taxon>Fungi</taxon>
        <taxon>Dikarya</taxon>
        <taxon>Ascomycota</taxon>
        <taxon>Pezizomycotina</taxon>
        <taxon>Eurotiomycetes</taxon>
        <taxon>Eurotiomycetidae</taxon>
        <taxon>Eurotiales</taxon>
        <taxon>Aspergillaceae</taxon>
        <taxon>Aspergillus</taxon>
        <taxon>Aspergillus subgen. Circumdati</taxon>
    </lineage>
</organism>
<sequence>MCCWFTAIPVWSCVLLIFSHAISFYISITSSSLLLNVVLFDGLLLIPDTYIFGSQSVMLPQKQATASFFLPYLNFTFQLLACKSMVKAICHADERTSTLPLSRGSFHASSRLLYGGDVIIQAWRDLDHHVLVSWSTEQSDRILGKTRTSASQKGFDR</sequence>
<evidence type="ECO:0008006" key="3">
    <source>
        <dbReference type="Google" id="ProtNLM"/>
    </source>
</evidence>
<gene>
    <name evidence="2" type="ORF">An03g06070</name>
</gene>
<dbReference type="RefSeq" id="XP_059600352.1">
    <property type="nucleotide sequence ID" value="XM_059747169.1"/>
</dbReference>
<evidence type="ECO:0000313" key="2">
    <source>
        <dbReference type="RefSeq" id="XP_059600352.1"/>
    </source>
</evidence>
<dbReference type="AlphaFoldDB" id="A0AAJ8DYG5"/>
<dbReference type="GeneID" id="84590760"/>